<evidence type="ECO:0000313" key="2">
    <source>
        <dbReference type="EMBL" id="VDM25248.1"/>
    </source>
</evidence>
<dbReference type="GO" id="GO:0005856">
    <property type="term" value="C:cytoskeleton"/>
    <property type="evidence" value="ECO:0007669"/>
    <property type="project" value="InterPro"/>
</dbReference>
<sequence length="301" mass="34380">MNGSTLGRIEESSTSSALQHSISMCPRVVISSTNGSRRDIPLIDYRDEVSGNVYSSYTPTVRICHECRPILSEFHKVRYIVGTGVDHPQMRDEIYCQILKQITRNPCVYSRSRARFDTALRAYLKSNASDYAKTCLKRLNRIHQTGPRSMPPSYMELRAEQEKKSLGVNVLCANSNRVRVKVDPTITVQEFSSIAFSAASIKDTFGFEIFIDIIDKFEALSTGPRHFFDSISLCEEYTRRKGLNEFDMPWSFSIRKTIFAPWHDVTFDPVATSLISFQVIQQCFKESHDCLEVSKVRGIWT</sequence>
<dbReference type="WBParaSite" id="TTAC_0000461001-mRNA-1">
    <property type="protein sequence ID" value="TTAC_0000461001-mRNA-1"/>
    <property type="gene ID" value="TTAC_0000461001"/>
</dbReference>
<dbReference type="Gene3D" id="3.10.20.90">
    <property type="entry name" value="Phosphatidylinositol 3-kinase Catalytic Subunit, Chain A, domain 1"/>
    <property type="match status" value="1"/>
</dbReference>
<dbReference type="InterPro" id="IPR038185">
    <property type="entry name" value="MyTH4_dom_sf"/>
</dbReference>
<gene>
    <name evidence="2" type="ORF">TTAC_LOCUS4594</name>
</gene>
<evidence type="ECO:0000313" key="4">
    <source>
        <dbReference type="WBParaSite" id="TTAC_0000461001-mRNA-1"/>
    </source>
</evidence>
<name>A0A0R3WV20_HYDTA</name>
<dbReference type="InterPro" id="IPR051567">
    <property type="entry name" value="Unconventional_Myosin_ATPase"/>
</dbReference>
<reference evidence="2 3" key="2">
    <citation type="submission" date="2018-11" db="EMBL/GenBank/DDBJ databases">
        <authorList>
            <consortium name="Pathogen Informatics"/>
        </authorList>
    </citation>
    <scope>NUCLEOTIDE SEQUENCE [LARGE SCALE GENOMIC DNA]</scope>
</reference>
<dbReference type="InterPro" id="IPR014352">
    <property type="entry name" value="FERM/acyl-CoA-bd_prot_sf"/>
</dbReference>
<keyword evidence="3" id="KW-1185">Reference proteome</keyword>
<dbReference type="Gene3D" id="1.25.40.530">
    <property type="entry name" value="MyTH4 domain"/>
    <property type="match status" value="1"/>
</dbReference>
<dbReference type="Proteomes" id="UP000274429">
    <property type="component" value="Unassembled WGS sequence"/>
</dbReference>
<proteinExistence type="predicted"/>
<dbReference type="EMBL" id="UYWX01004848">
    <property type="protein sequence ID" value="VDM25248.1"/>
    <property type="molecule type" value="Genomic_DNA"/>
</dbReference>
<dbReference type="Gene3D" id="1.20.80.10">
    <property type="match status" value="1"/>
</dbReference>
<evidence type="ECO:0000313" key="3">
    <source>
        <dbReference type="Proteomes" id="UP000274429"/>
    </source>
</evidence>
<dbReference type="SMART" id="SM00139">
    <property type="entry name" value="MyTH4"/>
    <property type="match status" value="1"/>
</dbReference>
<dbReference type="STRING" id="6205.A0A0R3WV20"/>
<dbReference type="PANTHER" id="PTHR22692">
    <property type="entry name" value="MYOSIN VII, XV"/>
    <property type="match status" value="1"/>
</dbReference>
<evidence type="ECO:0000259" key="1">
    <source>
        <dbReference type="PROSITE" id="PS51016"/>
    </source>
</evidence>
<dbReference type="PANTHER" id="PTHR22692:SF33">
    <property type="entry name" value="MYOSIN"/>
    <property type="match status" value="1"/>
</dbReference>
<organism evidence="4">
    <name type="scientific">Hydatigena taeniaeformis</name>
    <name type="common">Feline tapeworm</name>
    <name type="synonym">Taenia taeniaeformis</name>
    <dbReference type="NCBI Taxonomy" id="6205"/>
    <lineage>
        <taxon>Eukaryota</taxon>
        <taxon>Metazoa</taxon>
        <taxon>Spiralia</taxon>
        <taxon>Lophotrochozoa</taxon>
        <taxon>Platyhelminthes</taxon>
        <taxon>Cestoda</taxon>
        <taxon>Eucestoda</taxon>
        <taxon>Cyclophyllidea</taxon>
        <taxon>Taeniidae</taxon>
        <taxon>Hydatigera</taxon>
    </lineage>
</organism>
<protein>
    <submittedName>
        <fullName evidence="4">MyTH4 domain-containing protein</fullName>
    </submittedName>
</protein>
<dbReference type="OrthoDB" id="6108017at2759"/>
<reference evidence="4" key="1">
    <citation type="submission" date="2017-02" db="UniProtKB">
        <authorList>
            <consortium name="WormBaseParasite"/>
        </authorList>
    </citation>
    <scope>IDENTIFICATION</scope>
</reference>
<dbReference type="InterPro" id="IPR000857">
    <property type="entry name" value="MyTH4_dom"/>
</dbReference>
<dbReference type="Pfam" id="PF00784">
    <property type="entry name" value="MyTH4"/>
    <property type="match status" value="1"/>
</dbReference>
<dbReference type="AlphaFoldDB" id="A0A0R3WV20"/>
<accession>A0A0R3WV20</accession>
<feature type="domain" description="MyTH4" evidence="1">
    <location>
        <begin position="1"/>
        <end position="182"/>
    </location>
</feature>
<dbReference type="PROSITE" id="PS51016">
    <property type="entry name" value="MYTH4"/>
    <property type="match status" value="1"/>
</dbReference>
<dbReference type="Pfam" id="PF21989">
    <property type="entry name" value="RA_2"/>
    <property type="match status" value="1"/>
</dbReference>